<dbReference type="InterPro" id="IPR029034">
    <property type="entry name" value="Cystine-knot_cytokine"/>
</dbReference>
<dbReference type="RefSeq" id="XP_019628802.1">
    <property type="nucleotide sequence ID" value="XM_019773243.1"/>
</dbReference>
<dbReference type="OrthoDB" id="6038945at2759"/>
<comment type="subcellular location">
    <subcellularLocation>
        <location evidence="1">Secreted</location>
    </subcellularLocation>
</comment>
<evidence type="ECO:0000313" key="7">
    <source>
        <dbReference type="RefSeq" id="XP_019628802.1"/>
    </source>
</evidence>
<evidence type="ECO:0000256" key="2">
    <source>
        <dbReference type="ARBA" id="ARBA00007236"/>
    </source>
</evidence>
<dbReference type="AlphaFoldDB" id="A0A6P4ZCH8"/>
<dbReference type="KEGG" id="bbel:109473382"/>
<dbReference type="GO" id="GO:0005576">
    <property type="term" value="C:extracellular region"/>
    <property type="evidence" value="ECO:0007669"/>
    <property type="project" value="UniProtKB-SubCell"/>
</dbReference>
<evidence type="ECO:0000256" key="3">
    <source>
        <dbReference type="ARBA" id="ARBA00022525"/>
    </source>
</evidence>
<dbReference type="Gene3D" id="2.10.90.10">
    <property type="entry name" value="Cystine-knot cytokines"/>
    <property type="match status" value="1"/>
</dbReference>
<keyword evidence="6" id="KW-1185">Reference proteome</keyword>
<evidence type="ECO:0000313" key="6">
    <source>
        <dbReference type="Proteomes" id="UP000515135"/>
    </source>
</evidence>
<reference evidence="7" key="1">
    <citation type="submission" date="2025-08" db="UniProtKB">
        <authorList>
            <consortium name="RefSeq"/>
        </authorList>
    </citation>
    <scope>IDENTIFICATION</scope>
    <source>
        <tissue evidence="7">Gonad</tissue>
    </source>
</reference>
<feature type="signal peptide" evidence="5">
    <location>
        <begin position="1"/>
        <end position="25"/>
    </location>
</feature>
<dbReference type="GO" id="GO:0005125">
    <property type="term" value="F:cytokine activity"/>
    <property type="evidence" value="ECO:0007669"/>
    <property type="project" value="InterPro"/>
</dbReference>
<dbReference type="InterPro" id="IPR010345">
    <property type="entry name" value="IL-17_fam"/>
</dbReference>
<comment type="similarity">
    <text evidence="2">Belongs to the IL-17 family.</text>
</comment>
<keyword evidence="4 5" id="KW-0732">Signal</keyword>
<dbReference type="Pfam" id="PF06083">
    <property type="entry name" value="IL17"/>
    <property type="match status" value="1"/>
</dbReference>
<sequence>MKMRLTAVMLVVLVVVLAAEQEAHAKRRGRGARKCRREKNKQWCNKEKVEDMIKDHPAVDKEKIKMAEKDKEQQSSCPAGKIGLRDEDVRDVNQRSLTPWVYVTNHTAASIRIPDTFVEAKCLCDGCLIYGPDGVSVENTKDYVNIPIKTGLPILERYDCRKGKCRERQVTYQVTVGCMCATRKRAIKMG</sequence>
<feature type="chain" id="PRO_5027669831" evidence="5">
    <location>
        <begin position="26"/>
        <end position="190"/>
    </location>
</feature>
<name>A0A6P4ZCH8_BRABE</name>
<accession>A0A6P4ZCH8</accession>
<organism evidence="6 7">
    <name type="scientific">Branchiostoma belcheri</name>
    <name type="common">Amphioxus</name>
    <dbReference type="NCBI Taxonomy" id="7741"/>
    <lineage>
        <taxon>Eukaryota</taxon>
        <taxon>Metazoa</taxon>
        <taxon>Chordata</taxon>
        <taxon>Cephalochordata</taxon>
        <taxon>Leptocardii</taxon>
        <taxon>Amphioxiformes</taxon>
        <taxon>Branchiostomatidae</taxon>
        <taxon>Branchiostoma</taxon>
    </lineage>
</organism>
<evidence type="ECO:0000256" key="1">
    <source>
        <dbReference type="ARBA" id="ARBA00004613"/>
    </source>
</evidence>
<protein>
    <submittedName>
        <fullName evidence="7">Uncharacterized protein LOC109473382</fullName>
    </submittedName>
</protein>
<proteinExistence type="inferred from homology"/>
<gene>
    <name evidence="7" type="primary">LOC109473382</name>
</gene>
<evidence type="ECO:0000256" key="4">
    <source>
        <dbReference type="ARBA" id="ARBA00022729"/>
    </source>
</evidence>
<evidence type="ECO:0000256" key="5">
    <source>
        <dbReference type="SAM" id="SignalP"/>
    </source>
</evidence>
<keyword evidence="3" id="KW-0964">Secreted</keyword>
<dbReference type="Proteomes" id="UP000515135">
    <property type="component" value="Unplaced"/>
</dbReference>
<dbReference type="GeneID" id="109473382"/>
<dbReference type="SUPFAM" id="SSF57501">
    <property type="entry name" value="Cystine-knot cytokines"/>
    <property type="match status" value="1"/>
</dbReference>